<evidence type="ECO:0000256" key="4">
    <source>
        <dbReference type="ARBA" id="ARBA00022692"/>
    </source>
</evidence>
<feature type="transmembrane region" description="Helical" evidence="7">
    <location>
        <begin position="27"/>
        <end position="49"/>
    </location>
</feature>
<feature type="transmembrane region" description="Helical" evidence="7">
    <location>
        <begin position="187"/>
        <end position="205"/>
    </location>
</feature>
<keyword evidence="5 7" id="KW-1133">Transmembrane helix</keyword>
<evidence type="ECO:0000313" key="10">
    <source>
        <dbReference type="Proteomes" id="UP000230108"/>
    </source>
</evidence>
<dbReference type="GO" id="GO:0005886">
    <property type="term" value="C:plasma membrane"/>
    <property type="evidence" value="ECO:0007669"/>
    <property type="project" value="UniProtKB-SubCell"/>
</dbReference>
<evidence type="ECO:0000256" key="1">
    <source>
        <dbReference type="ARBA" id="ARBA00004651"/>
    </source>
</evidence>
<accession>A0A2M7QDB5</accession>
<dbReference type="InterPro" id="IPR032818">
    <property type="entry name" value="DedA-like"/>
</dbReference>
<evidence type="ECO:0000256" key="7">
    <source>
        <dbReference type="RuleBase" id="RU367016"/>
    </source>
</evidence>
<proteinExistence type="inferred from homology"/>
<dbReference type="AlphaFoldDB" id="A0A2M7QDB5"/>
<organism evidence="9 10">
    <name type="scientific">Candidatus Roizmanbacteria bacterium CG_4_10_14_0_8_um_filter_39_9</name>
    <dbReference type="NCBI Taxonomy" id="1974829"/>
    <lineage>
        <taxon>Bacteria</taxon>
        <taxon>Candidatus Roizmaniibacteriota</taxon>
    </lineage>
</organism>
<feature type="transmembrane region" description="Helical" evidence="7">
    <location>
        <begin position="69"/>
        <end position="90"/>
    </location>
</feature>
<feature type="domain" description="VTT" evidence="8">
    <location>
        <begin position="49"/>
        <end position="173"/>
    </location>
</feature>
<evidence type="ECO:0000256" key="3">
    <source>
        <dbReference type="ARBA" id="ARBA00022475"/>
    </source>
</evidence>
<evidence type="ECO:0000259" key="8">
    <source>
        <dbReference type="Pfam" id="PF09335"/>
    </source>
</evidence>
<keyword evidence="4 7" id="KW-0812">Transmembrane</keyword>
<dbReference type="Proteomes" id="UP000230108">
    <property type="component" value="Unassembled WGS sequence"/>
</dbReference>
<dbReference type="InterPro" id="IPR032816">
    <property type="entry name" value="VTT_dom"/>
</dbReference>
<dbReference type="Pfam" id="PF09335">
    <property type="entry name" value="VTT_dom"/>
    <property type="match status" value="1"/>
</dbReference>
<comment type="subcellular location">
    <subcellularLocation>
        <location evidence="1 7">Cell membrane</location>
        <topology evidence="1 7">Multi-pass membrane protein</topology>
    </subcellularLocation>
</comment>
<evidence type="ECO:0000256" key="5">
    <source>
        <dbReference type="ARBA" id="ARBA00022989"/>
    </source>
</evidence>
<dbReference type="PANTHER" id="PTHR30353">
    <property type="entry name" value="INNER MEMBRANE PROTEIN DEDA-RELATED"/>
    <property type="match status" value="1"/>
</dbReference>
<comment type="similarity">
    <text evidence="2 7">Belongs to the DedA family.</text>
</comment>
<dbReference type="NCBIfam" id="NF008102">
    <property type="entry name" value="PRK10847.1"/>
    <property type="match status" value="1"/>
</dbReference>
<protein>
    <recommendedName>
        <fullName evidence="8">VTT domain-containing protein</fullName>
    </recommendedName>
</protein>
<evidence type="ECO:0000313" key="9">
    <source>
        <dbReference type="EMBL" id="PIY68858.1"/>
    </source>
</evidence>
<comment type="caution">
    <text evidence="9">The sequence shown here is derived from an EMBL/GenBank/DDBJ whole genome shotgun (WGS) entry which is preliminary data.</text>
</comment>
<reference evidence="10" key="1">
    <citation type="submission" date="2017-09" db="EMBL/GenBank/DDBJ databases">
        <title>Depth-based differentiation of microbial function through sediment-hosted aquifers and enrichment of novel symbionts in the deep terrestrial subsurface.</title>
        <authorList>
            <person name="Probst A.J."/>
            <person name="Ladd B."/>
            <person name="Jarett J.K."/>
            <person name="Geller-Mcgrath D.E."/>
            <person name="Sieber C.M.K."/>
            <person name="Emerson J.B."/>
            <person name="Anantharaman K."/>
            <person name="Thomas B.C."/>
            <person name="Malmstrom R."/>
            <person name="Stieglmeier M."/>
            <person name="Klingl A."/>
            <person name="Woyke T."/>
            <person name="Ryan C.M."/>
            <person name="Banfield J.F."/>
        </authorList>
    </citation>
    <scope>NUCLEOTIDE SEQUENCE [LARGE SCALE GENOMIC DNA]</scope>
</reference>
<dbReference type="EMBL" id="PFLF01000078">
    <property type="protein sequence ID" value="PIY68858.1"/>
    <property type="molecule type" value="Genomic_DNA"/>
</dbReference>
<keyword evidence="6 7" id="KW-0472">Membrane</keyword>
<gene>
    <name evidence="9" type="ORF">COY90_03640</name>
</gene>
<name>A0A2M7QDB5_9BACT</name>
<sequence length="215" mass="23973">MELLKFMVDFILHIDVHLGQIISTYGIATYAILFGIIFMETGLVFTPFLPGDSLLFAAGAFAALESLNLSLLLILMIIAAILGDTANYWIGHFFGKKIIAHPKIPIDESHIKETQKFFNKHGGKTIILARFMPFIRTFAPFVAGIGQMSYGMFISYNIIGGMLWVSIATLTGYFFGNIEFVKKNFSLVIIGVVIISLLPIMFEIISRKLRKNPGK</sequence>
<keyword evidence="3 7" id="KW-1003">Cell membrane</keyword>
<dbReference type="InterPro" id="IPR058127">
    <property type="entry name" value="DedA"/>
</dbReference>
<evidence type="ECO:0000256" key="2">
    <source>
        <dbReference type="ARBA" id="ARBA00010792"/>
    </source>
</evidence>
<dbReference type="PANTHER" id="PTHR30353:SF0">
    <property type="entry name" value="TRANSMEMBRANE PROTEIN"/>
    <property type="match status" value="1"/>
</dbReference>
<feature type="transmembrane region" description="Helical" evidence="7">
    <location>
        <begin position="153"/>
        <end position="175"/>
    </location>
</feature>
<evidence type="ECO:0000256" key="6">
    <source>
        <dbReference type="ARBA" id="ARBA00023136"/>
    </source>
</evidence>